<accession>A0A126T415</accession>
<dbReference type="KEGG" id="mdn:JT25_008255"/>
<gene>
    <name evidence="2" type="ORF">JT25_008255</name>
</gene>
<dbReference type="RefSeq" id="WP_036274969.1">
    <property type="nucleotide sequence ID" value="NZ_CP014476.1"/>
</dbReference>
<feature type="chain" id="PRO_5007797732" description="DUF2490 domain-containing protein" evidence="1">
    <location>
        <begin position="23"/>
        <end position="234"/>
    </location>
</feature>
<dbReference type="InterPro" id="IPR019619">
    <property type="entry name" value="DUF2490"/>
</dbReference>
<reference evidence="2 3" key="1">
    <citation type="journal article" date="2015" name="Environ. Microbiol.">
        <title>Methane oxidation coupled to nitrate reduction under hypoxia by the Gammaproteobacterium Methylomonas denitrificans, sp. nov. type strain FJG1.</title>
        <authorList>
            <person name="Kits K.D."/>
            <person name="Klotz M.G."/>
            <person name="Stein L.Y."/>
        </authorList>
    </citation>
    <scope>NUCLEOTIDE SEQUENCE [LARGE SCALE GENOMIC DNA]</scope>
    <source>
        <strain evidence="2 3">FJG1</strain>
    </source>
</reference>
<name>A0A126T415_9GAMM</name>
<organism evidence="2 3">
    <name type="scientific">Methylomonas denitrificans</name>
    <dbReference type="NCBI Taxonomy" id="1538553"/>
    <lineage>
        <taxon>Bacteria</taxon>
        <taxon>Pseudomonadati</taxon>
        <taxon>Pseudomonadota</taxon>
        <taxon>Gammaproteobacteria</taxon>
        <taxon>Methylococcales</taxon>
        <taxon>Methylococcaceae</taxon>
        <taxon>Methylomonas</taxon>
    </lineage>
</organism>
<evidence type="ECO:0000313" key="2">
    <source>
        <dbReference type="EMBL" id="AMK76484.1"/>
    </source>
</evidence>
<evidence type="ECO:0000313" key="3">
    <source>
        <dbReference type="Proteomes" id="UP000030512"/>
    </source>
</evidence>
<evidence type="ECO:0008006" key="4">
    <source>
        <dbReference type="Google" id="ProtNLM"/>
    </source>
</evidence>
<dbReference type="OrthoDB" id="5381041at2"/>
<protein>
    <recommendedName>
        <fullName evidence="4">DUF2490 domain-containing protein</fullName>
    </recommendedName>
</protein>
<proteinExistence type="predicted"/>
<keyword evidence="3" id="KW-1185">Reference proteome</keyword>
<keyword evidence="1" id="KW-0732">Signal</keyword>
<dbReference type="AlphaFoldDB" id="A0A126T415"/>
<dbReference type="Pfam" id="PF10677">
    <property type="entry name" value="DUF2490"/>
    <property type="match status" value="1"/>
</dbReference>
<dbReference type="EMBL" id="CP014476">
    <property type="protein sequence ID" value="AMK76484.1"/>
    <property type="molecule type" value="Genomic_DNA"/>
</dbReference>
<dbReference type="Proteomes" id="UP000030512">
    <property type="component" value="Chromosome"/>
</dbReference>
<sequence length="234" mass="27142">MQKTHLALLLAGFTLTPLATKAGPVQDDFSTWISNTYQTDFGGSPYLAFLELAPRTKTDNTLFSQIIVRPLIGYKVTKQLQLWLGYTWQGEYSEQTDFEMATNDAMQQVQWIDNWTPQLNFQYRFRLEQRFFADEGDVGHRMRHRFRFVYSIPDSQAYLIALDELFVYFNSIDAGRLARSVQTGINQNRSYVGVGYKVTKNLNVDTGYQLQYIHNYGSPDVTNHVWLTNINVNF</sequence>
<dbReference type="STRING" id="1538553.JT25_008255"/>
<feature type="signal peptide" evidence="1">
    <location>
        <begin position="1"/>
        <end position="22"/>
    </location>
</feature>
<evidence type="ECO:0000256" key="1">
    <source>
        <dbReference type="SAM" id="SignalP"/>
    </source>
</evidence>